<reference evidence="2" key="1">
    <citation type="submission" date="2016-09" db="EMBL/GenBank/DDBJ databases">
        <authorList>
            <person name="Jeantristanb JTB J.-T."/>
            <person name="Ricardo R."/>
        </authorList>
    </citation>
    <scope>NUCLEOTIDE SEQUENCE [LARGE SCALE GENOMIC DNA]</scope>
</reference>
<protein>
    <submittedName>
        <fullName evidence="1">BQ2448_2251 protein</fullName>
    </submittedName>
</protein>
<gene>
    <name evidence="1" type="ORF">BQ2448_2251</name>
</gene>
<dbReference type="Proteomes" id="UP000198372">
    <property type="component" value="Unassembled WGS sequence"/>
</dbReference>
<evidence type="ECO:0000313" key="1">
    <source>
        <dbReference type="EMBL" id="SCV69231.1"/>
    </source>
</evidence>
<dbReference type="AlphaFoldDB" id="A0A238FAW8"/>
<name>A0A238FAW8_9BASI</name>
<dbReference type="EMBL" id="FMSP01000004">
    <property type="protein sequence ID" value="SCV69231.1"/>
    <property type="molecule type" value="Genomic_DNA"/>
</dbReference>
<evidence type="ECO:0000313" key="2">
    <source>
        <dbReference type="Proteomes" id="UP000198372"/>
    </source>
</evidence>
<sequence>MYDLPYAAKCSITNIYCYTKILYYNRSLPAPKNVVKEIQDAAMLAIHGRASDGSQRRPMGEPLYARSNFQIAQPKCFGQFGPLSAALLGHWAALVRTMGGGLGCLHVLHCNNEPVLSYRPPLRIAFHQALSIPKK</sequence>
<organism evidence="1 2">
    <name type="scientific">Microbotryum intermedium</name>
    <dbReference type="NCBI Taxonomy" id="269621"/>
    <lineage>
        <taxon>Eukaryota</taxon>
        <taxon>Fungi</taxon>
        <taxon>Dikarya</taxon>
        <taxon>Basidiomycota</taxon>
        <taxon>Pucciniomycotina</taxon>
        <taxon>Microbotryomycetes</taxon>
        <taxon>Microbotryales</taxon>
        <taxon>Microbotryaceae</taxon>
        <taxon>Microbotryum</taxon>
    </lineage>
</organism>
<accession>A0A238FAW8</accession>
<keyword evidence="2" id="KW-1185">Reference proteome</keyword>
<proteinExistence type="predicted"/>